<evidence type="ECO:0000313" key="3">
    <source>
        <dbReference type="EMBL" id="CDI04238.1"/>
    </source>
</evidence>
<dbReference type="PANTHER" id="PTHR48081">
    <property type="entry name" value="AB HYDROLASE SUPERFAMILY PROTEIN C4A8.06C"/>
    <property type="match status" value="1"/>
</dbReference>
<accession>W6ME98</accession>
<gene>
    <name evidence="3" type="ORF">BN873_890144</name>
</gene>
<sequence>MGRAIITGLLALGLAACTSSTLINGLTPDAGYGGPTRLAYGSGSRHWLDLYQPDGTRQPAPVLIFFYGGSWRYGERADYRFAAAALAARGFVVVVPDYRLYPEVRYPDFLRDCAAAVGWTLRQASRYGGDPRRVYLIGHSAGAYNAAMLAYDARWLAAEGLSPRAIAGFIGLAGPYNFLPIQVPDVMPVFDWPATAMDTQPISHVTAAAPPTLLIVADPDELVDPNRNSAALADALHRVGVSVVVKRYGALNHYTTIGALAWPLRWLAPVLDDITEFVTTHRTP</sequence>
<protein>
    <submittedName>
        <fullName evidence="3">Esterase/lipase/thioesterase</fullName>
    </submittedName>
</protein>
<comment type="caution">
    <text evidence="3">The sequence shown here is derived from an EMBL/GenBank/DDBJ whole genome shotgun (WGS) entry which is preliminary data.</text>
</comment>
<keyword evidence="1" id="KW-0378">Hydrolase</keyword>
<reference evidence="3" key="1">
    <citation type="submission" date="2013-07" db="EMBL/GenBank/DDBJ databases">
        <authorList>
            <person name="McIlroy S."/>
        </authorList>
    </citation>
    <scope>NUCLEOTIDE SEQUENCE [LARGE SCALE GENOMIC DNA]</scope>
    <source>
        <strain evidence="3">Run_A_D11</strain>
    </source>
</reference>
<dbReference type="Gene3D" id="3.40.50.1820">
    <property type="entry name" value="alpha/beta hydrolase"/>
    <property type="match status" value="1"/>
</dbReference>
<dbReference type="STRING" id="1400863.BN873_890144"/>
<evidence type="ECO:0000259" key="2">
    <source>
        <dbReference type="Pfam" id="PF20434"/>
    </source>
</evidence>
<dbReference type="SUPFAM" id="SSF53474">
    <property type="entry name" value="alpha/beta-Hydrolases"/>
    <property type="match status" value="1"/>
</dbReference>
<dbReference type="GO" id="GO:0016787">
    <property type="term" value="F:hydrolase activity"/>
    <property type="evidence" value="ECO:0007669"/>
    <property type="project" value="UniProtKB-KW"/>
</dbReference>
<dbReference type="Pfam" id="PF20434">
    <property type="entry name" value="BD-FAE"/>
    <property type="match status" value="1"/>
</dbReference>
<dbReference type="PROSITE" id="PS51257">
    <property type="entry name" value="PROKAR_LIPOPROTEIN"/>
    <property type="match status" value="1"/>
</dbReference>
<dbReference type="InterPro" id="IPR050300">
    <property type="entry name" value="GDXG_lipolytic_enzyme"/>
</dbReference>
<organism evidence="3 4">
    <name type="scientific">Candidatus Competibacter denitrificans Run_A_D11</name>
    <dbReference type="NCBI Taxonomy" id="1400863"/>
    <lineage>
        <taxon>Bacteria</taxon>
        <taxon>Pseudomonadati</taxon>
        <taxon>Pseudomonadota</taxon>
        <taxon>Gammaproteobacteria</taxon>
        <taxon>Candidatus Competibacteraceae</taxon>
        <taxon>Candidatus Competibacter</taxon>
    </lineage>
</organism>
<dbReference type="PANTHER" id="PTHR48081:SF9">
    <property type="entry name" value="CARBOXYLESTERASE"/>
    <property type="match status" value="1"/>
</dbReference>
<evidence type="ECO:0000313" key="4">
    <source>
        <dbReference type="Proteomes" id="UP000035760"/>
    </source>
</evidence>
<dbReference type="InterPro" id="IPR049492">
    <property type="entry name" value="BD-FAE-like_dom"/>
</dbReference>
<dbReference type="AlphaFoldDB" id="W6ME98"/>
<feature type="domain" description="BD-FAE-like" evidence="2">
    <location>
        <begin position="48"/>
        <end position="236"/>
    </location>
</feature>
<name>W6ME98_9GAMM</name>
<dbReference type="EMBL" id="CBTJ020000101">
    <property type="protein sequence ID" value="CDI04238.1"/>
    <property type="molecule type" value="Genomic_DNA"/>
</dbReference>
<dbReference type="Proteomes" id="UP000035760">
    <property type="component" value="Unassembled WGS sequence"/>
</dbReference>
<evidence type="ECO:0000256" key="1">
    <source>
        <dbReference type="ARBA" id="ARBA00022801"/>
    </source>
</evidence>
<dbReference type="InterPro" id="IPR029058">
    <property type="entry name" value="AB_hydrolase_fold"/>
</dbReference>
<keyword evidence="4" id="KW-1185">Reference proteome</keyword>
<proteinExistence type="predicted"/>
<reference evidence="3" key="2">
    <citation type="submission" date="2014-03" db="EMBL/GenBank/DDBJ databases">
        <title>Candidatus Competibacter-lineage genomes retrieved from metagenomes reveal functional metabolic diversity.</title>
        <authorList>
            <person name="McIlroy S.J."/>
            <person name="Albertsen M."/>
            <person name="Andresen E.K."/>
            <person name="Saunders A.M."/>
            <person name="Kristiansen R."/>
            <person name="Stokholm-Bjerregaard M."/>
            <person name="Nielsen K.L."/>
            <person name="Nielsen P.H."/>
        </authorList>
    </citation>
    <scope>NUCLEOTIDE SEQUENCE</scope>
    <source>
        <strain evidence="3">Run_A_D11</strain>
    </source>
</reference>